<dbReference type="SUPFAM" id="SSF109604">
    <property type="entry name" value="HD-domain/PDEase-like"/>
    <property type="match status" value="1"/>
</dbReference>
<dbReference type="Proteomes" id="UP000266841">
    <property type="component" value="Unassembled WGS sequence"/>
</dbReference>
<gene>
    <name evidence="1" type="ORF">THAOC_02051</name>
</gene>
<comment type="caution">
    <text evidence="1">The sequence shown here is derived from an EMBL/GenBank/DDBJ whole genome shotgun (WGS) entry which is preliminary data.</text>
</comment>
<evidence type="ECO:0000313" key="2">
    <source>
        <dbReference type="Proteomes" id="UP000266841"/>
    </source>
</evidence>
<dbReference type="EMBL" id="AGNL01002455">
    <property type="protein sequence ID" value="EJK76201.1"/>
    <property type="molecule type" value="Genomic_DNA"/>
</dbReference>
<organism evidence="1 2">
    <name type="scientific">Thalassiosira oceanica</name>
    <name type="common">Marine diatom</name>
    <dbReference type="NCBI Taxonomy" id="159749"/>
    <lineage>
        <taxon>Eukaryota</taxon>
        <taxon>Sar</taxon>
        <taxon>Stramenopiles</taxon>
        <taxon>Ochrophyta</taxon>
        <taxon>Bacillariophyta</taxon>
        <taxon>Coscinodiscophyceae</taxon>
        <taxon>Thalassiosirophycidae</taxon>
        <taxon>Thalassiosirales</taxon>
        <taxon>Thalassiosiraceae</taxon>
        <taxon>Thalassiosira</taxon>
    </lineage>
</organism>
<sequence length="132" mass="13504">MSAAVSESLRRRWDSSVSRLVASDRLAGGAPAASSPPAPALSACSARWLGRIASLHSGPGRAYHNLDHVADVLAALDSLLGGPPPVAPGDDDGRAALDLAAFFHDAVYDPRSPTNEGDSAGLFDGFAADLRA</sequence>
<feature type="non-terminal residue" evidence="1">
    <location>
        <position position="132"/>
    </location>
</feature>
<dbReference type="PANTHER" id="PTHR21174">
    <property type="match status" value="1"/>
</dbReference>
<keyword evidence="2" id="KW-1185">Reference proteome</keyword>
<proteinExistence type="predicted"/>
<evidence type="ECO:0008006" key="3">
    <source>
        <dbReference type="Google" id="ProtNLM"/>
    </source>
</evidence>
<reference evidence="1 2" key="1">
    <citation type="journal article" date="2012" name="Genome Biol.">
        <title>Genome and low-iron response of an oceanic diatom adapted to chronic iron limitation.</title>
        <authorList>
            <person name="Lommer M."/>
            <person name="Specht M."/>
            <person name="Roy A.S."/>
            <person name="Kraemer L."/>
            <person name="Andreson R."/>
            <person name="Gutowska M.A."/>
            <person name="Wolf J."/>
            <person name="Bergner S.V."/>
            <person name="Schilhabel M.B."/>
            <person name="Klostermeier U.C."/>
            <person name="Beiko R.G."/>
            <person name="Rosenstiel P."/>
            <person name="Hippler M."/>
            <person name="Laroche J."/>
        </authorList>
    </citation>
    <scope>NUCLEOTIDE SEQUENCE [LARGE SCALE GENOMIC DNA]</scope>
    <source>
        <strain evidence="1 2">CCMP1005</strain>
    </source>
</reference>
<protein>
    <recommendedName>
        <fullName evidence="3">HD domain-containing protein</fullName>
    </recommendedName>
</protein>
<name>K0TMG7_THAOC</name>
<dbReference type="PANTHER" id="PTHR21174:SF0">
    <property type="entry name" value="HD PHOSPHOHYDROLASE FAMILY PROTEIN-RELATED"/>
    <property type="match status" value="1"/>
</dbReference>
<dbReference type="eggNOG" id="ENOG502RDDY">
    <property type="taxonomic scope" value="Eukaryota"/>
</dbReference>
<accession>K0TMG7</accession>
<dbReference type="AlphaFoldDB" id="K0TMG7"/>
<dbReference type="InterPro" id="IPR009218">
    <property type="entry name" value="HD_phosphohydro"/>
</dbReference>
<evidence type="ECO:0000313" key="1">
    <source>
        <dbReference type="EMBL" id="EJK76201.1"/>
    </source>
</evidence>